<protein>
    <submittedName>
        <fullName evidence="3">Unannotated protein</fullName>
    </submittedName>
</protein>
<reference evidence="3" key="1">
    <citation type="submission" date="2020-05" db="EMBL/GenBank/DDBJ databases">
        <authorList>
            <person name="Chiriac C."/>
            <person name="Salcher M."/>
            <person name="Ghai R."/>
            <person name="Kavagutti S V."/>
        </authorList>
    </citation>
    <scope>NUCLEOTIDE SEQUENCE</scope>
</reference>
<dbReference type="Gene3D" id="2.70.70.10">
    <property type="entry name" value="Glucose Permease (Domain IIA)"/>
    <property type="match status" value="1"/>
</dbReference>
<accession>A0A6J7UNW0</accession>
<dbReference type="AlphaFoldDB" id="A0A6J7UNW0"/>
<evidence type="ECO:0000313" key="3">
    <source>
        <dbReference type="EMBL" id="CAB5066626.1"/>
    </source>
</evidence>
<dbReference type="InterPro" id="IPR011055">
    <property type="entry name" value="Dup_hybrid_motif"/>
</dbReference>
<sequence>MLSAVVAAVLCVANTAPAPVAGKVTDWFRRPQCTWCAGNRGLEFAVGQKTPVRMSWPGTVTFVGPVGGVPYVVVEIDQVAAGIAPDRGGQPDTPLYEVLGGVNDALVTLGEAVNPLQVVGDASQWFYVGLRLGSRAEGNYLDPAAFFGLTRPRARLISPTAARSFVAQGESGSSLSSWLSSSHRPHGGMAGATNNPTTRHCTVSLPVVASARRPVS</sequence>
<organism evidence="3">
    <name type="scientific">freshwater metagenome</name>
    <dbReference type="NCBI Taxonomy" id="449393"/>
    <lineage>
        <taxon>unclassified sequences</taxon>
        <taxon>metagenomes</taxon>
        <taxon>ecological metagenomes</taxon>
    </lineage>
</organism>
<feature type="region of interest" description="Disordered" evidence="1">
    <location>
        <begin position="176"/>
        <end position="216"/>
    </location>
</feature>
<evidence type="ECO:0000313" key="2">
    <source>
        <dbReference type="EMBL" id="CAB5028622.1"/>
    </source>
</evidence>
<gene>
    <name evidence="2" type="ORF">UFOPK4098_01337</name>
    <name evidence="3" type="ORF">UFOPK4347_01237</name>
</gene>
<evidence type="ECO:0000256" key="1">
    <source>
        <dbReference type="SAM" id="MobiDB-lite"/>
    </source>
</evidence>
<dbReference type="EMBL" id="CAFBQU010000036">
    <property type="protein sequence ID" value="CAB5066626.1"/>
    <property type="molecule type" value="Genomic_DNA"/>
</dbReference>
<feature type="compositionally biased region" description="Polar residues" evidence="1">
    <location>
        <begin position="192"/>
        <end position="201"/>
    </location>
</feature>
<dbReference type="EMBL" id="CAFBPN010000100">
    <property type="protein sequence ID" value="CAB5028622.1"/>
    <property type="molecule type" value="Genomic_DNA"/>
</dbReference>
<proteinExistence type="predicted"/>
<name>A0A6J7UNW0_9ZZZZ</name>